<dbReference type="RefSeq" id="WP_183331127.1">
    <property type="nucleotide sequence ID" value="NZ_BMHX01000001.1"/>
</dbReference>
<evidence type="ECO:0000256" key="1">
    <source>
        <dbReference type="SAM" id="MobiDB-lite"/>
    </source>
</evidence>
<keyword evidence="2" id="KW-1133">Transmembrane helix</keyword>
<reference evidence="3 4" key="1">
    <citation type="submission" date="2020-08" db="EMBL/GenBank/DDBJ databases">
        <title>Genomic Encyclopedia of Type Strains, Phase IV (KMG-IV): sequencing the most valuable type-strain genomes for metagenomic binning, comparative biology and taxonomic classification.</title>
        <authorList>
            <person name="Goeker M."/>
        </authorList>
    </citation>
    <scope>NUCLEOTIDE SEQUENCE [LARGE SCALE GENOMIC DNA]</scope>
    <source>
        <strain evidence="3 4">DSM 101465</strain>
    </source>
</reference>
<dbReference type="Proteomes" id="UP000588017">
    <property type="component" value="Unassembled WGS sequence"/>
</dbReference>
<gene>
    <name evidence="3" type="ORF">HNQ73_000066</name>
</gene>
<feature type="transmembrane region" description="Helical" evidence="2">
    <location>
        <begin position="131"/>
        <end position="152"/>
    </location>
</feature>
<name>A0A841K167_9HYPH</name>
<evidence type="ECO:0000256" key="2">
    <source>
        <dbReference type="SAM" id="Phobius"/>
    </source>
</evidence>
<dbReference type="EMBL" id="JACHEH010000001">
    <property type="protein sequence ID" value="MBB6166458.1"/>
    <property type="molecule type" value="Genomic_DNA"/>
</dbReference>
<comment type="caution">
    <text evidence="3">The sequence shown here is derived from an EMBL/GenBank/DDBJ whole genome shotgun (WGS) entry which is preliminary data.</text>
</comment>
<dbReference type="AlphaFoldDB" id="A0A841K167"/>
<evidence type="ECO:0000313" key="3">
    <source>
        <dbReference type="EMBL" id="MBB6166458.1"/>
    </source>
</evidence>
<proteinExistence type="predicted"/>
<organism evidence="3 4">
    <name type="scientific">Chelatococcus composti</name>
    <dbReference type="NCBI Taxonomy" id="1743235"/>
    <lineage>
        <taxon>Bacteria</taxon>
        <taxon>Pseudomonadati</taxon>
        <taxon>Pseudomonadota</taxon>
        <taxon>Alphaproteobacteria</taxon>
        <taxon>Hyphomicrobiales</taxon>
        <taxon>Chelatococcaceae</taxon>
        <taxon>Chelatococcus</taxon>
    </lineage>
</organism>
<protein>
    <submittedName>
        <fullName evidence="3">Uncharacterized protein</fullName>
    </submittedName>
</protein>
<feature type="transmembrane region" description="Helical" evidence="2">
    <location>
        <begin position="158"/>
        <end position="178"/>
    </location>
</feature>
<sequence length="201" mass="21487">MQHQDDIAEETGPQASPVYRQKPRPVGFEVIYRLEDDRLVVDTGRRVDTIPLSAITQVRLTFESKTAVREVYRTTLRIAGGRSLSLTNVDRSGLSGARTQNGAYTAFVRALVAAVAKANPGVTIRCGRSHVAWLLLAAIGIGTVVGVAAFSYQAVSQGAGTAALLGLLVLALACWQLMPLILRNRPRPATADDLPADLLPG</sequence>
<keyword evidence="2" id="KW-0812">Transmembrane</keyword>
<evidence type="ECO:0000313" key="4">
    <source>
        <dbReference type="Proteomes" id="UP000588017"/>
    </source>
</evidence>
<keyword evidence="4" id="KW-1185">Reference proteome</keyword>
<accession>A0A841K167</accession>
<keyword evidence="2" id="KW-0472">Membrane</keyword>
<feature type="region of interest" description="Disordered" evidence="1">
    <location>
        <begin position="1"/>
        <end position="20"/>
    </location>
</feature>